<gene>
    <name evidence="10" type="ORF">EV385_0384</name>
</gene>
<accession>A0A4V2G6H1</accession>
<evidence type="ECO:0000256" key="5">
    <source>
        <dbReference type="PROSITE-ProRule" id="PRU01240"/>
    </source>
</evidence>
<protein>
    <submittedName>
        <fullName evidence="10">Type VII secretion-associated serine protease mycosin</fullName>
    </submittedName>
</protein>
<dbReference type="PROSITE" id="PS00136">
    <property type="entry name" value="SUBTILASE_ASP"/>
    <property type="match status" value="1"/>
</dbReference>
<keyword evidence="2 5" id="KW-0645">Protease</keyword>
<dbReference type="InterPro" id="IPR000209">
    <property type="entry name" value="Peptidase_S8/S53_dom"/>
</dbReference>
<keyword evidence="4 5" id="KW-0720">Serine protease</keyword>
<dbReference type="Gene3D" id="3.40.50.200">
    <property type="entry name" value="Peptidase S8/S53 domain"/>
    <property type="match status" value="1"/>
</dbReference>
<keyword evidence="8" id="KW-0732">Signal</keyword>
<feature type="transmembrane region" description="Helical" evidence="7">
    <location>
        <begin position="352"/>
        <end position="374"/>
    </location>
</feature>
<feature type="compositionally biased region" description="Basic and acidic residues" evidence="6">
    <location>
        <begin position="333"/>
        <end position="344"/>
    </location>
</feature>
<dbReference type="EMBL" id="SHKY01000001">
    <property type="protein sequence ID" value="RZU48666.1"/>
    <property type="molecule type" value="Genomic_DNA"/>
</dbReference>
<evidence type="ECO:0000313" key="10">
    <source>
        <dbReference type="EMBL" id="RZU48666.1"/>
    </source>
</evidence>
<comment type="similarity">
    <text evidence="1 5">Belongs to the peptidase S8 family.</text>
</comment>
<dbReference type="AlphaFoldDB" id="A0A4V2G6H1"/>
<feature type="active site" description="Charge relay system" evidence="5">
    <location>
        <position position="249"/>
    </location>
</feature>
<dbReference type="GO" id="GO:0006508">
    <property type="term" value="P:proteolysis"/>
    <property type="evidence" value="ECO:0007669"/>
    <property type="project" value="UniProtKB-KW"/>
</dbReference>
<keyword evidence="11" id="KW-1185">Reference proteome</keyword>
<dbReference type="PROSITE" id="PS51892">
    <property type="entry name" value="SUBTILASE"/>
    <property type="match status" value="1"/>
</dbReference>
<dbReference type="PRINTS" id="PR00723">
    <property type="entry name" value="SUBTILISIN"/>
</dbReference>
<proteinExistence type="inferred from homology"/>
<dbReference type="InterPro" id="IPR050131">
    <property type="entry name" value="Peptidase_S8_subtilisin-like"/>
</dbReference>
<organism evidence="10 11">
    <name type="scientific">Krasilnikovia cinnamomea</name>
    <dbReference type="NCBI Taxonomy" id="349313"/>
    <lineage>
        <taxon>Bacteria</taxon>
        <taxon>Bacillati</taxon>
        <taxon>Actinomycetota</taxon>
        <taxon>Actinomycetes</taxon>
        <taxon>Micromonosporales</taxon>
        <taxon>Micromonosporaceae</taxon>
        <taxon>Krasilnikovia</taxon>
    </lineage>
</organism>
<sequence>MIRRIAAGAVTALVLIGVSPAPAAADRVRDAQWHLSDLKIAEAHRITRGEGVVVALIDTGVDAKHRDLAGAVLPGHNTRRGKYAGDPTGRDDSDGHGTEMAGLIAGRGHGSGAGVLGIAPAAKLLPISTQIGSWGNVDLKGAVDFAIAHRAGVINMSFGGPDDEAKHEAIRTALAHDIVVVAASGNRGQGGGDYPGMYPEVLTVGAYSANRKIAEFSVTGPQVDLVAPGDRLVTTGISESGYRRVDGTSESTAVVSGAAALIRAKYPRMSAAEVVHRLTATADDAGAPGRDDTYGYGRLNVVQALTADVAPLPEAPPVSAAPSSAAAPAEPEEPVRASKVDPRDLPRATSPLTVSLIAAGILLAGAAVLAVIFWRRRQRS</sequence>
<keyword evidence="7" id="KW-1133">Transmembrane helix</keyword>
<comment type="caution">
    <text evidence="10">The sequence shown here is derived from an EMBL/GenBank/DDBJ whole genome shotgun (WGS) entry which is preliminary data.</text>
</comment>
<feature type="compositionally biased region" description="Low complexity" evidence="6">
    <location>
        <begin position="313"/>
        <end position="329"/>
    </location>
</feature>
<evidence type="ECO:0000256" key="1">
    <source>
        <dbReference type="ARBA" id="ARBA00011073"/>
    </source>
</evidence>
<feature type="chain" id="PRO_5020534189" evidence="8">
    <location>
        <begin position="24"/>
        <end position="380"/>
    </location>
</feature>
<name>A0A4V2G6H1_9ACTN</name>
<evidence type="ECO:0000256" key="6">
    <source>
        <dbReference type="SAM" id="MobiDB-lite"/>
    </source>
</evidence>
<dbReference type="PANTHER" id="PTHR43806">
    <property type="entry name" value="PEPTIDASE S8"/>
    <property type="match status" value="1"/>
</dbReference>
<keyword evidence="3 5" id="KW-0378">Hydrolase</keyword>
<evidence type="ECO:0000256" key="4">
    <source>
        <dbReference type="ARBA" id="ARBA00022825"/>
    </source>
</evidence>
<evidence type="ECO:0000256" key="2">
    <source>
        <dbReference type="ARBA" id="ARBA00022670"/>
    </source>
</evidence>
<dbReference type="Pfam" id="PF00082">
    <property type="entry name" value="Peptidase_S8"/>
    <property type="match status" value="1"/>
</dbReference>
<dbReference type="InterPro" id="IPR023827">
    <property type="entry name" value="Peptidase_S8_Asp-AS"/>
</dbReference>
<dbReference type="GO" id="GO:0004252">
    <property type="term" value="F:serine-type endopeptidase activity"/>
    <property type="evidence" value="ECO:0007669"/>
    <property type="project" value="UniProtKB-UniRule"/>
</dbReference>
<evidence type="ECO:0000259" key="9">
    <source>
        <dbReference type="Pfam" id="PF00082"/>
    </source>
</evidence>
<feature type="active site" description="Charge relay system" evidence="5">
    <location>
        <position position="96"/>
    </location>
</feature>
<feature type="compositionally biased region" description="Basic and acidic residues" evidence="6">
    <location>
        <begin position="88"/>
        <end position="97"/>
    </location>
</feature>
<dbReference type="PANTHER" id="PTHR43806:SF11">
    <property type="entry name" value="CEREVISIN-RELATED"/>
    <property type="match status" value="1"/>
</dbReference>
<keyword evidence="7" id="KW-0472">Membrane</keyword>
<dbReference type="InterPro" id="IPR015500">
    <property type="entry name" value="Peptidase_S8_subtilisin-rel"/>
</dbReference>
<feature type="active site" description="Charge relay system" evidence="5">
    <location>
        <position position="58"/>
    </location>
</feature>
<reference evidence="10 11" key="1">
    <citation type="submission" date="2019-02" db="EMBL/GenBank/DDBJ databases">
        <title>Sequencing the genomes of 1000 actinobacteria strains.</title>
        <authorList>
            <person name="Klenk H.-P."/>
        </authorList>
    </citation>
    <scope>NUCLEOTIDE SEQUENCE [LARGE SCALE GENOMIC DNA]</scope>
    <source>
        <strain evidence="10 11">DSM 45162</strain>
    </source>
</reference>
<dbReference type="RefSeq" id="WP_165449363.1">
    <property type="nucleotide sequence ID" value="NZ_SHKY01000001.1"/>
</dbReference>
<dbReference type="SUPFAM" id="SSF52743">
    <property type="entry name" value="Subtilisin-like"/>
    <property type="match status" value="1"/>
</dbReference>
<feature type="signal peptide" evidence="8">
    <location>
        <begin position="1"/>
        <end position="23"/>
    </location>
</feature>
<feature type="region of interest" description="Disordered" evidence="6">
    <location>
        <begin position="76"/>
        <end position="97"/>
    </location>
</feature>
<evidence type="ECO:0000256" key="7">
    <source>
        <dbReference type="SAM" id="Phobius"/>
    </source>
</evidence>
<evidence type="ECO:0000256" key="8">
    <source>
        <dbReference type="SAM" id="SignalP"/>
    </source>
</evidence>
<keyword evidence="7" id="KW-0812">Transmembrane</keyword>
<feature type="domain" description="Peptidase S8/S53" evidence="9">
    <location>
        <begin position="49"/>
        <end position="297"/>
    </location>
</feature>
<feature type="region of interest" description="Disordered" evidence="6">
    <location>
        <begin position="313"/>
        <end position="344"/>
    </location>
</feature>
<evidence type="ECO:0000313" key="11">
    <source>
        <dbReference type="Proteomes" id="UP000292564"/>
    </source>
</evidence>
<evidence type="ECO:0000256" key="3">
    <source>
        <dbReference type="ARBA" id="ARBA00022801"/>
    </source>
</evidence>
<dbReference type="Proteomes" id="UP000292564">
    <property type="component" value="Unassembled WGS sequence"/>
</dbReference>
<dbReference type="InterPro" id="IPR036852">
    <property type="entry name" value="Peptidase_S8/S53_dom_sf"/>
</dbReference>